<name>A0A841EIE5_9BACT</name>
<keyword evidence="2" id="KW-1185">Reference proteome</keyword>
<organism evidence="1 2">
    <name type="scientific">Arcicella rosea</name>
    <dbReference type="NCBI Taxonomy" id="502909"/>
    <lineage>
        <taxon>Bacteria</taxon>
        <taxon>Pseudomonadati</taxon>
        <taxon>Bacteroidota</taxon>
        <taxon>Cytophagia</taxon>
        <taxon>Cytophagales</taxon>
        <taxon>Flectobacillaceae</taxon>
        <taxon>Arcicella</taxon>
    </lineage>
</organism>
<comment type="caution">
    <text evidence="1">The sequence shown here is derived from an EMBL/GenBank/DDBJ whole genome shotgun (WGS) entry which is preliminary data.</text>
</comment>
<dbReference type="RefSeq" id="WP_184134700.1">
    <property type="nucleotide sequence ID" value="NZ_JACHKT010000018.1"/>
</dbReference>
<reference evidence="1 2" key="1">
    <citation type="submission" date="2020-08" db="EMBL/GenBank/DDBJ databases">
        <title>Functional genomics of gut bacteria from endangered species of beetles.</title>
        <authorList>
            <person name="Carlos-Shanley C."/>
        </authorList>
    </citation>
    <scope>NUCLEOTIDE SEQUENCE [LARGE SCALE GENOMIC DNA]</scope>
    <source>
        <strain evidence="1 2">S00070</strain>
    </source>
</reference>
<dbReference type="Proteomes" id="UP000524404">
    <property type="component" value="Unassembled WGS sequence"/>
</dbReference>
<accession>A0A841EIE5</accession>
<evidence type="ECO:0000313" key="2">
    <source>
        <dbReference type="Proteomes" id="UP000524404"/>
    </source>
</evidence>
<evidence type="ECO:0008006" key="3">
    <source>
        <dbReference type="Google" id="ProtNLM"/>
    </source>
</evidence>
<dbReference type="AlphaFoldDB" id="A0A841EIE5"/>
<protein>
    <recommendedName>
        <fullName evidence="3">Virus attachment protein p12 family protein</fullName>
    </recommendedName>
</protein>
<evidence type="ECO:0000313" key="1">
    <source>
        <dbReference type="EMBL" id="MBB6003977.1"/>
    </source>
</evidence>
<dbReference type="Pfam" id="PF12669">
    <property type="entry name" value="FeoB_associated"/>
    <property type="match status" value="1"/>
</dbReference>
<proteinExistence type="predicted"/>
<gene>
    <name evidence="1" type="ORF">HNP25_002638</name>
</gene>
<sequence>MENIIIAIIFLSALAYLGNIVLKNFSLKNKAGCSKGCGSCGAIDFDKIAAEMEAKN</sequence>
<dbReference type="EMBL" id="JACHKT010000018">
    <property type="protein sequence ID" value="MBB6003977.1"/>
    <property type="molecule type" value="Genomic_DNA"/>
</dbReference>